<evidence type="ECO:0000256" key="7">
    <source>
        <dbReference type="SAM" id="Phobius"/>
    </source>
</evidence>
<dbReference type="EMBL" id="JADGJW010000064">
    <property type="protein sequence ID" value="KAJ3225332.1"/>
    <property type="molecule type" value="Genomic_DNA"/>
</dbReference>
<evidence type="ECO:0000256" key="3">
    <source>
        <dbReference type="ARBA" id="ARBA00022692"/>
    </source>
</evidence>
<evidence type="ECO:0000256" key="6">
    <source>
        <dbReference type="SAM" id="MobiDB-lite"/>
    </source>
</evidence>
<name>A0AAD5XY13_9FUNG</name>
<comment type="caution">
    <text evidence="8">The sequence shown here is derived from an EMBL/GenBank/DDBJ whole genome shotgun (WGS) entry which is preliminary data.</text>
</comment>
<comment type="subcellular location">
    <subcellularLocation>
        <location evidence="1">Cell membrane</location>
        <topology evidence="1">Multi-pass membrane protein</topology>
    </subcellularLocation>
</comment>
<gene>
    <name evidence="8" type="ORF">HK099_006977</name>
</gene>
<organism evidence="8 9">
    <name type="scientific">Clydaea vesicula</name>
    <dbReference type="NCBI Taxonomy" id="447962"/>
    <lineage>
        <taxon>Eukaryota</taxon>
        <taxon>Fungi</taxon>
        <taxon>Fungi incertae sedis</taxon>
        <taxon>Chytridiomycota</taxon>
        <taxon>Chytridiomycota incertae sedis</taxon>
        <taxon>Chytridiomycetes</taxon>
        <taxon>Lobulomycetales</taxon>
        <taxon>Lobulomycetaceae</taxon>
        <taxon>Clydaea</taxon>
    </lineage>
</organism>
<dbReference type="GO" id="GO:0005886">
    <property type="term" value="C:plasma membrane"/>
    <property type="evidence" value="ECO:0007669"/>
    <property type="project" value="UniProtKB-SubCell"/>
</dbReference>
<evidence type="ECO:0000256" key="2">
    <source>
        <dbReference type="ARBA" id="ARBA00022475"/>
    </source>
</evidence>
<accession>A0AAD5XY13</accession>
<feature type="transmembrane region" description="Helical" evidence="7">
    <location>
        <begin position="38"/>
        <end position="62"/>
    </location>
</feature>
<feature type="compositionally biased region" description="Polar residues" evidence="6">
    <location>
        <begin position="147"/>
        <end position="158"/>
    </location>
</feature>
<feature type="transmembrane region" description="Helical" evidence="7">
    <location>
        <begin position="74"/>
        <end position="97"/>
    </location>
</feature>
<feature type="compositionally biased region" description="Low complexity" evidence="6">
    <location>
        <begin position="159"/>
        <end position="207"/>
    </location>
</feature>
<dbReference type="PANTHER" id="PTHR12677">
    <property type="entry name" value="GOLGI APPARATUS MEMBRANE PROTEIN TVP38-RELATED"/>
    <property type="match status" value="1"/>
</dbReference>
<proteinExistence type="predicted"/>
<evidence type="ECO:0000313" key="8">
    <source>
        <dbReference type="EMBL" id="KAJ3225332.1"/>
    </source>
</evidence>
<evidence type="ECO:0000313" key="9">
    <source>
        <dbReference type="Proteomes" id="UP001211065"/>
    </source>
</evidence>
<dbReference type="InterPro" id="IPR015414">
    <property type="entry name" value="TMEM64"/>
</dbReference>
<evidence type="ECO:0000256" key="4">
    <source>
        <dbReference type="ARBA" id="ARBA00022989"/>
    </source>
</evidence>
<evidence type="ECO:0000256" key="5">
    <source>
        <dbReference type="ARBA" id="ARBA00023136"/>
    </source>
</evidence>
<protein>
    <submittedName>
        <fullName evidence="8">Uncharacterized protein</fullName>
    </submittedName>
</protein>
<feature type="compositionally biased region" description="Basic residues" evidence="6">
    <location>
        <begin position="133"/>
        <end position="144"/>
    </location>
</feature>
<feature type="transmembrane region" description="Helical" evidence="7">
    <location>
        <begin position="301"/>
        <end position="318"/>
    </location>
</feature>
<keyword evidence="2" id="KW-1003">Cell membrane</keyword>
<dbReference type="PANTHER" id="PTHR12677:SF59">
    <property type="entry name" value="GOLGI APPARATUS MEMBRANE PROTEIN TVP38-RELATED"/>
    <property type="match status" value="1"/>
</dbReference>
<keyword evidence="9" id="KW-1185">Reference proteome</keyword>
<dbReference type="AlphaFoldDB" id="A0AAD5XY13"/>
<keyword evidence="5 7" id="KW-0472">Membrane</keyword>
<feature type="region of interest" description="Disordered" evidence="6">
    <location>
        <begin position="114"/>
        <end position="207"/>
    </location>
</feature>
<sequence>MILALWLGKTLLRPYIVKKFSTDVRFLAIDRAVKSEGLLGTLIGNFPGATLYSILGSLIGSLNEVDRFEMNVKLRYGLLLIGCTVLSVSVIYITMVARRALRLALLIPQDNEPAEAKDLPNSNSQHASNFLKGKQKKQKIRRRYQQSFSQVNSETNLLSNDNDSANFDYSSSSSSTDSYFEGYPNSNKNSSSSLKKYSPPSSLNSSSSKKLFKKANLKKKNSDSNIVLYNVEKTTLNGSIEHNSDLYEEEFNDYCKLEDTNDSIYNLNQIIITDSDINEYEDDTKCEGFNVEEKRILKRSLVILSVFFIFGVFLIVFLV</sequence>
<reference evidence="8" key="1">
    <citation type="submission" date="2020-05" db="EMBL/GenBank/DDBJ databases">
        <title>Phylogenomic resolution of chytrid fungi.</title>
        <authorList>
            <person name="Stajich J.E."/>
            <person name="Amses K."/>
            <person name="Simmons R."/>
            <person name="Seto K."/>
            <person name="Myers J."/>
            <person name="Bonds A."/>
            <person name="Quandt C.A."/>
            <person name="Barry K."/>
            <person name="Liu P."/>
            <person name="Grigoriev I."/>
            <person name="Longcore J.E."/>
            <person name="James T.Y."/>
        </authorList>
    </citation>
    <scope>NUCLEOTIDE SEQUENCE</scope>
    <source>
        <strain evidence="8">JEL0476</strain>
    </source>
</reference>
<evidence type="ECO:0000256" key="1">
    <source>
        <dbReference type="ARBA" id="ARBA00004651"/>
    </source>
</evidence>
<keyword evidence="4 7" id="KW-1133">Transmembrane helix</keyword>
<dbReference type="Proteomes" id="UP001211065">
    <property type="component" value="Unassembled WGS sequence"/>
</dbReference>
<keyword evidence="3 7" id="KW-0812">Transmembrane</keyword>